<gene>
    <name evidence="2" type="ORF">LOCC1_G004860</name>
</gene>
<feature type="compositionally biased region" description="Low complexity" evidence="1">
    <location>
        <begin position="11"/>
        <end position="26"/>
    </location>
</feature>
<accession>A0A8H8RYQ2</accession>
<feature type="compositionally biased region" description="Polar residues" evidence="1">
    <location>
        <begin position="27"/>
        <end position="51"/>
    </location>
</feature>
<feature type="region of interest" description="Disordered" evidence="1">
    <location>
        <begin position="78"/>
        <end position="101"/>
    </location>
</feature>
<sequence>MVLKRKRSESEISSSSSMLSSPLSTSAFMSMSIDSAQSHQPQISTPSLFSSRTRKRHRDNRPSEADVHHHTLSILFSAQQQQQSPPQLHISPPSFPQQTSVACLPAQQSSLHSFWRLPSSRQSFSSTDSSDSLISPMTIPSADSFFRSTSCEDCDASLNPENNGEAMDVDAMMDIDITQGSNHACTGCGKQVCHGCAVSNLGADRKCLLCAGKKNWVGGLGWTRMD</sequence>
<evidence type="ECO:0000313" key="3">
    <source>
        <dbReference type="Proteomes" id="UP000443090"/>
    </source>
</evidence>
<keyword evidence="3" id="KW-1185">Reference proteome</keyword>
<dbReference type="Proteomes" id="UP000443090">
    <property type="component" value="Unassembled WGS sequence"/>
</dbReference>
<organism evidence="2 3">
    <name type="scientific">Lachnellula occidentalis</name>
    <dbReference type="NCBI Taxonomy" id="215460"/>
    <lineage>
        <taxon>Eukaryota</taxon>
        <taxon>Fungi</taxon>
        <taxon>Dikarya</taxon>
        <taxon>Ascomycota</taxon>
        <taxon>Pezizomycotina</taxon>
        <taxon>Leotiomycetes</taxon>
        <taxon>Helotiales</taxon>
        <taxon>Lachnaceae</taxon>
        <taxon>Lachnellula</taxon>
    </lineage>
</organism>
<protein>
    <submittedName>
        <fullName evidence="2">Uncharacterized protein</fullName>
    </submittedName>
</protein>
<feature type="compositionally biased region" description="Low complexity" evidence="1">
    <location>
        <begin position="78"/>
        <end position="92"/>
    </location>
</feature>
<comment type="caution">
    <text evidence="2">The sequence shown here is derived from an EMBL/GenBank/DDBJ whole genome shotgun (WGS) entry which is preliminary data.</text>
</comment>
<feature type="region of interest" description="Disordered" evidence="1">
    <location>
        <begin position="1"/>
        <end position="66"/>
    </location>
</feature>
<dbReference type="AlphaFoldDB" id="A0A8H8RYQ2"/>
<name>A0A8H8RYQ2_9HELO</name>
<proteinExistence type="predicted"/>
<dbReference type="OrthoDB" id="5336357at2759"/>
<reference evidence="2 3" key="1">
    <citation type="submission" date="2018-05" db="EMBL/GenBank/DDBJ databases">
        <title>Genome sequencing and assembly of the regulated plant pathogen Lachnellula willkommii and related sister species for the development of diagnostic species identification markers.</title>
        <authorList>
            <person name="Giroux E."/>
            <person name="Bilodeau G."/>
        </authorList>
    </citation>
    <scope>NUCLEOTIDE SEQUENCE [LARGE SCALE GENOMIC DNA]</scope>
    <source>
        <strain evidence="2 3">CBS 160.35</strain>
    </source>
</reference>
<evidence type="ECO:0000256" key="1">
    <source>
        <dbReference type="SAM" id="MobiDB-lite"/>
    </source>
</evidence>
<dbReference type="EMBL" id="QGMI01000262">
    <property type="protein sequence ID" value="TVY43822.1"/>
    <property type="molecule type" value="Genomic_DNA"/>
</dbReference>
<evidence type="ECO:0000313" key="2">
    <source>
        <dbReference type="EMBL" id="TVY43822.1"/>
    </source>
</evidence>